<dbReference type="GO" id="GO:0032784">
    <property type="term" value="P:regulation of DNA-templated transcription elongation"/>
    <property type="evidence" value="ECO:0007669"/>
    <property type="project" value="InterPro"/>
</dbReference>
<evidence type="ECO:0000256" key="1">
    <source>
        <dbReference type="ARBA" id="ARBA00023015"/>
    </source>
</evidence>
<protein>
    <recommendedName>
        <fullName evidence="5">Transcription elongation factor GreA/GreB N-terminal domain-containing protein</fullName>
    </recommendedName>
</protein>
<dbReference type="Pfam" id="PF03449">
    <property type="entry name" value="GreA_GreB_N"/>
    <property type="match status" value="1"/>
</dbReference>
<comment type="caution">
    <text evidence="6">The sequence shown here is derived from an EMBL/GenBank/DDBJ whole genome shotgun (WGS) entry which is preliminary data.</text>
</comment>
<dbReference type="GO" id="GO:0006354">
    <property type="term" value="P:DNA-templated transcription elongation"/>
    <property type="evidence" value="ECO:0007669"/>
    <property type="project" value="TreeGrafter"/>
</dbReference>
<feature type="compositionally biased region" description="Gly residues" evidence="4">
    <location>
        <begin position="251"/>
        <end position="260"/>
    </location>
</feature>
<dbReference type="PANTHER" id="PTHR30437:SF4">
    <property type="entry name" value="TRANSCRIPTION ELONGATION FACTOR GREA"/>
    <property type="match status" value="1"/>
</dbReference>
<feature type="compositionally biased region" description="Basic and acidic residues" evidence="4">
    <location>
        <begin position="194"/>
        <end position="208"/>
    </location>
</feature>
<evidence type="ECO:0000256" key="3">
    <source>
        <dbReference type="ARBA" id="ARBA00023163"/>
    </source>
</evidence>
<dbReference type="AlphaFoldDB" id="A0A0F8WRM5"/>
<accession>A0A0F8WRM5</accession>
<dbReference type="PANTHER" id="PTHR30437">
    <property type="entry name" value="TRANSCRIPTION ELONGATION FACTOR GREA"/>
    <property type="match status" value="1"/>
</dbReference>
<feature type="compositionally biased region" description="Low complexity" evidence="4">
    <location>
        <begin position="240"/>
        <end position="250"/>
    </location>
</feature>
<evidence type="ECO:0000313" key="6">
    <source>
        <dbReference type="EMBL" id="KKK50975.1"/>
    </source>
</evidence>
<dbReference type="InterPro" id="IPR022691">
    <property type="entry name" value="Tscrpt_elong_fac_GreA/B_N"/>
</dbReference>
<dbReference type="InterPro" id="IPR018151">
    <property type="entry name" value="TF_GreA/GreB_CS"/>
</dbReference>
<keyword evidence="1" id="KW-0805">Transcription regulation</keyword>
<dbReference type="EMBL" id="LAZR01067746">
    <property type="protein sequence ID" value="KKK50975.1"/>
    <property type="molecule type" value="Genomic_DNA"/>
</dbReference>
<feature type="non-terminal residue" evidence="6">
    <location>
        <position position="260"/>
    </location>
</feature>
<dbReference type="InterPro" id="IPR023459">
    <property type="entry name" value="Tscrpt_elong_fac_GreA/B_fam"/>
</dbReference>
<sequence>MEKIPLTRAGHTALNDELKKLKSVERPAIIRAIAEAREHGDLSENAEYHSAREKQSFIEGRIKELEGILSLAEVIDPSKLSGSIKFGARITLVDEDTDEEKTYQIVGEPEEREWSFDLVQAFPRNSTLWATDPKTQICYTAVRRFANVAAPGILMGVPFDREDWAESSPEHAKDITPPRPQRDDFTAADGSQVPEDKSLREHYVEQADARQQAAEPDLDAEHRRVTTGYVGDEPEEGETTETPSEDATGAEGPGGGEGTP</sequence>
<feature type="region of interest" description="Disordered" evidence="4">
    <location>
        <begin position="165"/>
        <end position="260"/>
    </location>
</feature>
<keyword evidence="3" id="KW-0804">Transcription</keyword>
<feature type="compositionally biased region" description="Basic and acidic residues" evidence="4">
    <location>
        <begin position="165"/>
        <end position="185"/>
    </location>
</feature>
<evidence type="ECO:0000256" key="2">
    <source>
        <dbReference type="ARBA" id="ARBA00023125"/>
    </source>
</evidence>
<dbReference type="GO" id="GO:0003677">
    <property type="term" value="F:DNA binding"/>
    <property type="evidence" value="ECO:0007669"/>
    <property type="project" value="UniProtKB-KW"/>
</dbReference>
<dbReference type="PROSITE" id="PS00829">
    <property type="entry name" value="GREAB_1"/>
    <property type="match status" value="1"/>
</dbReference>
<dbReference type="SUPFAM" id="SSF46557">
    <property type="entry name" value="GreA transcript cleavage protein, N-terminal domain"/>
    <property type="match status" value="1"/>
</dbReference>
<dbReference type="FunFam" id="1.10.287.180:FF:000001">
    <property type="entry name" value="Transcription elongation factor GreA"/>
    <property type="match status" value="1"/>
</dbReference>
<keyword evidence="2" id="KW-0238">DNA-binding</keyword>
<gene>
    <name evidence="6" type="ORF">LCGC14_3119640</name>
</gene>
<evidence type="ECO:0000256" key="4">
    <source>
        <dbReference type="SAM" id="MobiDB-lite"/>
    </source>
</evidence>
<dbReference type="InterPro" id="IPR036805">
    <property type="entry name" value="Tscrpt_elong_fac_GreA/B_N_sf"/>
</dbReference>
<organism evidence="6">
    <name type="scientific">marine sediment metagenome</name>
    <dbReference type="NCBI Taxonomy" id="412755"/>
    <lineage>
        <taxon>unclassified sequences</taxon>
        <taxon>metagenomes</taxon>
        <taxon>ecological metagenomes</taxon>
    </lineage>
</organism>
<reference evidence="6" key="1">
    <citation type="journal article" date="2015" name="Nature">
        <title>Complex archaea that bridge the gap between prokaryotes and eukaryotes.</title>
        <authorList>
            <person name="Spang A."/>
            <person name="Saw J.H."/>
            <person name="Jorgensen S.L."/>
            <person name="Zaremba-Niedzwiedzka K."/>
            <person name="Martijn J."/>
            <person name="Lind A.E."/>
            <person name="van Eijk R."/>
            <person name="Schleper C."/>
            <person name="Guy L."/>
            <person name="Ettema T.J."/>
        </authorList>
    </citation>
    <scope>NUCLEOTIDE SEQUENCE</scope>
</reference>
<dbReference type="Gene3D" id="1.10.287.180">
    <property type="entry name" value="Transcription elongation factor, GreA/GreB, N-terminal domain"/>
    <property type="match status" value="1"/>
</dbReference>
<dbReference type="GO" id="GO:0070063">
    <property type="term" value="F:RNA polymerase binding"/>
    <property type="evidence" value="ECO:0007669"/>
    <property type="project" value="InterPro"/>
</dbReference>
<proteinExistence type="predicted"/>
<feature type="domain" description="Transcription elongation factor GreA/GreB N-terminal" evidence="5">
    <location>
        <begin position="4"/>
        <end position="74"/>
    </location>
</feature>
<evidence type="ECO:0000259" key="5">
    <source>
        <dbReference type="Pfam" id="PF03449"/>
    </source>
</evidence>
<name>A0A0F8WRM5_9ZZZZ</name>